<feature type="region of interest" description="Disordered" evidence="2">
    <location>
        <begin position="171"/>
        <end position="191"/>
    </location>
</feature>
<dbReference type="Gene3D" id="3.40.50.1240">
    <property type="entry name" value="Phosphoglycerate mutase-like"/>
    <property type="match status" value="2"/>
</dbReference>
<feature type="compositionally biased region" description="Low complexity" evidence="2">
    <location>
        <begin position="783"/>
        <end position="799"/>
    </location>
</feature>
<evidence type="ECO:0000256" key="1">
    <source>
        <dbReference type="ARBA" id="ARBA00022801"/>
    </source>
</evidence>
<dbReference type="SUPFAM" id="SSF53254">
    <property type="entry name" value="Phosphoglycerate mutase-like"/>
    <property type="match status" value="2"/>
</dbReference>
<dbReference type="AlphaFoldDB" id="A0A086L3F4"/>
<feature type="compositionally biased region" description="Polar residues" evidence="2">
    <location>
        <begin position="542"/>
        <end position="554"/>
    </location>
</feature>
<name>A0A086L3F4_TOXGO</name>
<gene>
    <name evidence="3" type="ORF">TGP89_232270</name>
</gene>
<feature type="region of interest" description="Disordered" evidence="2">
    <location>
        <begin position="248"/>
        <end position="271"/>
    </location>
</feature>
<feature type="compositionally biased region" description="Basic and acidic residues" evidence="2">
    <location>
        <begin position="765"/>
        <end position="779"/>
    </location>
</feature>
<dbReference type="OrthoDB" id="333185at2759"/>
<evidence type="ECO:0000313" key="4">
    <source>
        <dbReference type="Proteomes" id="UP000028828"/>
    </source>
</evidence>
<dbReference type="EMBL" id="AEYI02000196">
    <property type="protein sequence ID" value="KFG51172.1"/>
    <property type="molecule type" value="Genomic_DNA"/>
</dbReference>
<protein>
    <submittedName>
        <fullName evidence="3">Histidine acid phosphatase superfamily protein</fullName>
    </submittedName>
</protein>
<dbReference type="VEuPathDB" id="ToxoDB:TGP89_232270"/>
<feature type="region of interest" description="Disordered" evidence="2">
    <location>
        <begin position="534"/>
        <end position="563"/>
    </location>
</feature>
<feature type="region of interest" description="Disordered" evidence="2">
    <location>
        <begin position="44"/>
        <end position="65"/>
    </location>
</feature>
<sequence length="875" mass="93719">MEGVNVGGETRSHQRPACRGALRLSKLLYCIAVVSQTAQAVRSVKDGSSTTTPSSSIPLLGERGRQLPVPLTPLTATISQVGTNGGGIAVQAQTNGGSQRRDKEGNSTESHRRNGDSPSEFSFCEVQHSRLSTGGSATFPTSVESASGSPATSADLPTEFVFVLHRHGARSSSSYASSTPRYGGTQPGQLLPLGATQLRDSGLELRRRLLSTFIKTRSDSLSRETTHRLTRTEPTSFSSDARNYSIQQKKPGAAPRVVNGHLDSNGLTPKEARGLTGENKLPGMPANVATGLSSKSVPLDSDDMLWCLAEADMVTDCGPHTYGLSALLRLLPPPSVLVRATAYPRTKWSALAFLEGLYGLPRGCFVSPDDLARTEGKKSGEPWCVTRTVCADVVGTRLTQPTSTGFTGLSANNVAADEFAGEAQRCVEFTVPCVMAAPAASDGLLKGMISSDAPPEVWKLYGDIKAKPAWIHKVGELDKVLRIAAEVFGDKAVGEMGWIVGEMLVSEEAAGEQVPLKKLSDWFASRKEGGHLEETGLARSVGGSQSAEGGNSKPSETHTSRIGQRLSAHVAGAGDAGDYIKTYRDAIGGIREAFRAGFDLVYADKKLSRYIAQGCVRLLNAFLRAKAYGRPTDIEELRRAAAEVGGFEGFLRPEPAVGTDEKNAGSGGEFHFSSRSEGDDRFLQQVQNVMVMLLSLHDHSIIGFLASLGVYDHSIIPPGARVVVELVRMGSPMQATPGATHDAENALQREAPFAGERGPGTIPKKVPDAVRHEKSKREQQPSTRITDVAAATTTRVASAKSSHDLPSSDGLSTQGRPDWSPSGFFVRVLYGEPERPMREVALPFCAEEFTFGGRVFRSLCPLDIWLRRTYEALDR</sequence>
<evidence type="ECO:0000256" key="2">
    <source>
        <dbReference type="SAM" id="MobiDB-lite"/>
    </source>
</evidence>
<comment type="caution">
    <text evidence="3">The sequence shown here is derived from an EMBL/GenBank/DDBJ whole genome shotgun (WGS) entry which is preliminary data.</text>
</comment>
<feature type="compositionally biased region" description="Basic and acidic residues" evidence="2">
    <location>
        <begin position="99"/>
        <end position="115"/>
    </location>
</feature>
<dbReference type="GO" id="GO:0016791">
    <property type="term" value="F:phosphatase activity"/>
    <property type="evidence" value="ECO:0007669"/>
    <property type="project" value="TreeGrafter"/>
</dbReference>
<dbReference type="PANTHER" id="PTHR11567:SF110">
    <property type="entry name" value="2-PHOSPHOXYLOSE PHOSPHATASE 1"/>
    <property type="match status" value="1"/>
</dbReference>
<accession>A0A086L3F4</accession>
<reference evidence="3 4" key="1">
    <citation type="submission" date="2014-03" db="EMBL/GenBank/DDBJ databases">
        <authorList>
            <person name="Sibley D."/>
            <person name="Venepally P."/>
            <person name="Karamycheva S."/>
            <person name="Hadjithomas M."/>
            <person name="Khan A."/>
            <person name="Brunk B."/>
            <person name="Roos D."/>
            <person name="Caler E."/>
            <person name="Lorenzi H."/>
        </authorList>
    </citation>
    <scope>NUCLEOTIDE SEQUENCE [LARGE SCALE GENOMIC DNA]</scope>
    <source>
        <strain evidence="4">p89</strain>
    </source>
</reference>
<feature type="region of interest" description="Disordered" evidence="2">
    <location>
        <begin position="80"/>
        <end position="120"/>
    </location>
</feature>
<proteinExistence type="predicted"/>
<dbReference type="InterPro" id="IPR050645">
    <property type="entry name" value="Histidine_acid_phosphatase"/>
</dbReference>
<dbReference type="InterPro" id="IPR029033">
    <property type="entry name" value="His_PPase_superfam"/>
</dbReference>
<dbReference type="PANTHER" id="PTHR11567">
    <property type="entry name" value="ACID PHOSPHATASE-RELATED"/>
    <property type="match status" value="1"/>
</dbReference>
<dbReference type="Proteomes" id="UP000028828">
    <property type="component" value="Unassembled WGS sequence"/>
</dbReference>
<keyword evidence="1" id="KW-0378">Hydrolase</keyword>
<evidence type="ECO:0000313" key="3">
    <source>
        <dbReference type="EMBL" id="KFG51172.1"/>
    </source>
</evidence>
<feature type="region of interest" description="Disordered" evidence="2">
    <location>
        <begin position="751"/>
        <end position="816"/>
    </location>
</feature>
<organism evidence="3 4">
    <name type="scientific">Toxoplasma gondii p89</name>
    <dbReference type="NCBI Taxonomy" id="943119"/>
    <lineage>
        <taxon>Eukaryota</taxon>
        <taxon>Sar</taxon>
        <taxon>Alveolata</taxon>
        <taxon>Apicomplexa</taxon>
        <taxon>Conoidasida</taxon>
        <taxon>Coccidia</taxon>
        <taxon>Eucoccidiorida</taxon>
        <taxon>Eimeriorina</taxon>
        <taxon>Sarcocystidae</taxon>
        <taxon>Toxoplasma</taxon>
    </lineage>
</organism>